<comment type="subunit">
    <text evidence="3">Homodimer.</text>
</comment>
<dbReference type="EC" id="3.5.1.9" evidence="3"/>
<sequence>MMNFKLLLFFLASSASLAGAVFQQLSYGQHPRQVVGVWDDGQSNPASPWIVYIHGGAWRNMQQSYRDFEPSVNNMMTSGLLPRGTVYASIDYRLSPCAIPNANPCPYPVQHPDHILDVRTALQMLAQRRGLKSNYILIGHSAGATLSFQLLMGEAALQGHPLIRAPLPTTVIGIAGIYDMRGLNNRFGGQYGDFLTEAFGPDQRDWDRASPALFAGSFRERLPSPGGVILARSAEDSLVDGPELDEMARRLSRDGIALAVERRLRGEHNAVWQDGHQIPSLVTRVMPRRRQK</sequence>
<proteinExistence type="inferred from homology"/>
<organism evidence="6 7">
    <name type="scientific">Ophiocordyceps camponoti-floridani</name>
    <dbReference type="NCBI Taxonomy" id="2030778"/>
    <lineage>
        <taxon>Eukaryota</taxon>
        <taxon>Fungi</taxon>
        <taxon>Dikarya</taxon>
        <taxon>Ascomycota</taxon>
        <taxon>Pezizomycotina</taxon>
        <taxon>Sordariomycetes</taxon>
        <taxon>Hypocreomycetidae</taxon>
        <taxon>Hypocreales</taxon>
        <taxon>Ophiocordycipitaceae</taxon>
        <taxon>Ophiocordyceps</taxon>
    </lineage>
</organism>
<feature type="chain" id="PRO_5034519648" description="Kynurenine formamidase" evidence="4">
    <location>
        <begin position="21"/>
        <end position="292"/>
    </location>
</feature>
<dbReference type="HAMAP" id="MF_03014">
    <property type="entry name" value="KFase"/>
    <property type="match status" value="1"/>
</dbReference>
<dbReference type="GO" id="GO:0034354">
    <property type="term" value="P:'de novo' NAD+ biosynthetic process from L-tryptophan"/>
    <property type="evidence" value="ECO:0007669"/>
    <property type="project" value="UniProtKB-UniRule"/>
</dbReference>
<protein>
    <recommendedName>
        <fullName evidence="3">Kynurenine formamidase</fullName>
        <shortName evidence="3">KFA</shortName>
        <shortName evidence="3">KFase</shortName>
        <ecNumber evidence="3">3.5.1.9</ecNumber>
    </recommendedName>
    <alternativeName>
        <fullName evidence="3">Arylformamidase</fullName>
    </alternativeName>
    <alternativeName>
        <fullName evidence="3">N-formylkynurenine formamidase</fullName>
        <shortName evidence="3">FKF</shortName>
    </alternativeName>
</protein>
<dbReference type="UniPathway" id="UPA00333">
    <property type="reaction ID" value="UER00454"/>
</dbReference>
<comment type="pathway">
    <text evidence="3">Amino-acid degradation; L-tryptophan degradation via kynurenine pathway; L-kynurenine from L-tryptophan: step 2/2.</text>
</comment>
<evidence type="ECO:0000256" key="2">
    <source>
        <dbReference type="ARBA" id="ARBA00023079"/>
    </source>
</evidence>
<keyword evidence="2 3" id="KW-0823">Tryptophan catabolism</keyword>
<feature type="domain" description="BD-FAE-like" evidence="5">
    <location>
        <begin position="44"/>
        <end position="148"/>
    </location>
</feature>
<evidence type="ECO:0000256" key="1">
    <source>
        <dbReference type="ARBA" id="ARBA00022801"/>
    </source>
</evidence>
<dbReference type="Proteomes" id="UP000562929">
    <property type="component" value="Unassembled WGS sequence"/>
</dbReference>
<dbReference type="InterPro" id="IPR049492">
    <property type="entry name" value="BD-FAE-like_dom"/>
</dbReference>
<comment type="caution">
    <text evidence="6">The sequence shown here is derived from an EMBL/GenBank/DDBJ whole genome shotgun (WGS) entry which is preliminary data.</text>
</comment>
<keyword evidence="4" id="KW-0732">Signal</keyword>
<evidence type="ECO:0000313" key="6">
    <source>
        <dbReference type="EMBL" id="KAF4589291.1"/>
    </source>
</evidence>
<evidence type="ECO:0000256" key="3">
    <source>
        <dbReference type="HAMAP-Rule" id="MF_03014"/>
    </source>
</evidence>
<dbReference type="GO" id="GO:0004061">
    <property type="term" value="F:arylformamidase activity"/>
    <property type="evidence" value="ECO:0007669"/>
    <property type="project" value="UniProtKB-UniRule"/>
</dbReference>
<dbReference type="SUPFAM" id="SSF53474">
    <property type="entry name" value="alpha/beta-Hydrolases"/>
    <property type="match status" value="1"/>
</dbReference>
<feature type="active site" evidence="3">
    <location>
        <position position="268"/>
    </location>
</feature>
<dbReference type="GO" id="GO:0019441">
    <property type="term" value="P:L-tryptophan catabolic process to kynurenine"/>
    <property type="evidence" value="ECO:0007669"/>
    <property type="project" value="UniProtKB-UniRule"/>
</dbReference>
<reference evidence="6 7" key="1">
    <citation type="journal article" date="2020" name="G3 (Bethesda)">
        <title>Genetic Underpinnings of Host Manipulation by Ophiocordyceps as Revealed by Comparative Transcriptomics.</title>
        <authorList>
            <person name="Will I."/>
            <person name="Das B."/>
            <person name="Trinh T."/>
            <person name="Brachmann A."/>
            <person name="Ohm R.A."/>
            <person name="de Bekker C."/>
        </authorList>
    </citation>
    <scope>NUCLEOTIDE SEQUENCE [LARGE SCALE GENOMIC DNA]</scope>
    <source>
        <strain evidence="6 7">EC05</strain>
    </source>
</reference>
<comment type="function">
    <text evidence="3">Catalyzes the hydrolysis of N-formyl-L-kynurenine to L-kynurenine, the second step in the kynurenine pathway of tryptophan degradation. Kynurenine may be further oxidized to nicotinic acid, NAD(H) and NADP(H). Required for elimination of toxic metabolites.</text>
</comment>
<comment type="similarity">
    <text evidence="3">Belongs to the kynurenine formamidase family.</text>
</comment>
<keyword evidence="1 3" id="KW-0378">Hydrolase</keyword>
<gene>
    <name evidence="6" type="ORF">GQ602_003180</name>
</gene>
<evidence type="ECO:0000313" key="7">
    <source>
        <dbReference type="Proteomes" id="UP000562929"/>
    </source>
</evidence>
<feature type="active site" evidence="3">
    <location>
        <position position="236"/>
    </location>
</feature>
<feature type="signal peptide" evidence="4">
    <location>
        <begin position="1"/>
        <end position="20"/>
    </location>
</feature>
<dbReference type="EMBL" id="JAACLJ010000003">
    <property type="protein sequence ID" value="KAF4589291.1"/>
    <property type="molecule type" value="Genomic_DNA"/>
</dbReference>
<comment type="domain">
    <text evidence="3">The main chain amide nitrogen atoms of the second glycine and its adjacent residue in the HGGXW motif define the oxyanion hole, and stabilize the oxyanion that forms during the nucleophilic attack by the catalytic serine during substrate cleavage.</text>
</comment>
<dbReference type="Gene3D" id="3.40.50.1820">
    <property type="entry name" value="alpha/beta hydrolase"/>
    <property type="match status" value="1"/>
</dbReference>
<feature type="active site" description="Nucleophile" evidence="3">
    <location>
        <position position="141"/>
    </location>
</feature>
<dbReference type="OrthoDB" id="420264at2759"/>
<dbReference type="AlphaFoldDB" id="A0A8H4VE65"/>
<accession>A0A8H4VE65</accession>
<dbReference type="Pfam" id="PF20434">
    <property type="entry name" value="BD-FAE"/>
    <property type="match status" value="1"/>
</dbReference>
<evidence type="ECO:0000256" key="4">
    <source>
        <dbReference type="SAM" id="SignalP"/>
    </source>
</evidence>
<feature type="short sequence motif" description="HGGXW" evidence="3">
    <location>
        <begin position="54"/>
        <end position="58"/>
    </location>
</feature>
<comment type="catalytic activity">
    <reaction evidence="3">
        <text>N-formyl-L-kynurenine + H2O = L-kynurenine + formate + H(+)</text>
        <dbReference type="Rhea" id="RHEA:13009"/>
        <dbReference type="ChEBI" id="CHEBI:15377"/>
        <dbReference type="ChEBI" id="CHEBI:15378"/>
        <dbReference type="ChEBI" id="CHEBI:15740"/>
        <dbReference type="ChEBI" id="CHEBI:57959"/>
        <dbReference type="ChEBI" id="CHEBI:58629"/>
        <dbReference type="EC" id="3.5.1.9"/>
    </reaction>
</comment>
<evidence type="ECO:0000259" key="5">
    <source>
        <dbReference type="Pfam" id="PF20434"/>
    </source>
</evidence>
<dbReference type="InterPro" id="IPR050300">
    <property type="entry name" value="GDXG_lipolytic_enzyme"/>
</dbReference>
<dbReference type="InterPro" id="IPR029058">
    <property type="entry name" value="AB_hydrolase_fold"/>
</dbReference>
<dbReference type="InterPro" id="IPR027519">
    <property type="entry name" value="KFase_ver/fungi-typ"/>
</dbReference>
<keyword evidence="7" id="KW-1185">Reference proteome</keyword>
<dbReference type="PANTHER" id="PTHR48081">
    <property type="entry name" value="AB HYDROLASE SUPERFAMILY PROTEIN C4A8.06C"/>
    <property type="match status" value="1"/>
</dbReference>
<name>A0A8H4VE65_9HYPO</name>
<dbReference type="PANTHER" id="PTHR48081:SF33">
    <property type="entry name" value="KYNURENINE FORMAMIDASE"/>
    <property type="match status" value="1"/>
</dbReference>